<evidence type="ECO:0000256" key="2">
    <source>
        <dbReference type="ARBA" id="ARBA00023125"/>
    </source>
</evidence>
<dbReference type="Proteomes" id="UP001387110">
    <property type="component" value="Unassembled WGS sequence"/>
</dbReference>
<dbReference type="Proteomes" id="UP000072605">
    <property type="component" value="Unassembled WGS sequence"/>
</dbReference>
<dbReference type="Gene3D" id="3.40.50.10490">
    <property type="entry name" value="Glucose-6-phosphate isomerase like protein, domain 1"/>
    <property type="match status" value="1"/>
</dbReference>
<dbReference type="InterPro" id="IPR035472">
    <property type="entry name" value="RpiR-like_SIS"/>
</dbReference>
<name>A0A0V8GCV3_9BACL</name>
<dbReference type="EMBL" id="LNQL01000005">
    <property type="protein sequence ID" value="KSU48053.1"/>
    <property type="molecule type" value="Genomic_DNA"/>
</dbReference>
<accession>A0A0V8GCV3</accession>
<evidence type="ECO:0000313" key="7">
    <source>
        <dbReference type="EMBL" id="KTR26029.1"/>
    </source>
</evidence>
<dbReference type="GO" id="GO:0003700">
    <property type="term" value="F:DNA-binding transcription factor activity"/>
    <property type="evidence" value="ECO:0007669"/>
    <property type="project" value="InterPro"/>
</dbReference>
<dbReference type="SUPFAM" id="SSF46689">
    <property type="entry name" value="Homeodomain-like"/>
    <property type="match status" value="1"/>
</dbReference>
<dbReference type="PANTHER" id="PTHR30514:SF10">
    <property type="entry name" value="MURR_RPIR FAMILY TRANSCRIPTIONAL REGULATOR"/>
    <property type="match status" value="1"/>
</dbReference>
<organism evidence="6 9">
    <name type="scientific">Exiguobacterium indicum</name>
    <dbReference type="NCBI Taxonomy" id="296995"/>
    <lineage>
        <taxon>Bacteria</taxon>
        <taxon>Bacillati</taxon>
        <taxon>Bacillota</taxon>
        <taxon>Bacilli</taxon>
        <taxon>Bacillales</taxon>
        <taxon>Bacillales Family XII. Incertae Sedis</taxon>
        <taxon>Exiguobacterium</taxon>
    </lineage>
</organism>
<reference evidence="6 9" key="1">
    <citation type="journal article" date="2015" name="Int. J. Syst. Evol. Microbiol.">
        <title>Exiguobacterium enclense sp. nov., isolated from sediment.</title>
        <authorList>
            <person name="Dastager S.G."/>
            <person name="Mawlankar R."/>
            <person name="Sonalkar V.V."/>
            <person name="Thorat M.N."/>
            <person name="Mual P."/>
            <person name="Verma A."/>
            <person name="Krishnamurthi S."/>
            <person name="Tang S.K."/>
            <person name="Li W.J."/>
        </authorList>
    </citation>
    <scope>NUCLEOTIDE SEQUENCE [LARGE SCALE GENOMIC DNA]</scope>
    <source>
        <strain evidence="6 9">NIO-1109</strain>
    </source>
</reference>
<dbReference type="InterPro" id="IPR009057">
    <property type="entry name" value="Homeodomain-like_sf"/>
</dbReference>
<dbReference type="RefSeq" id="WP_050678993.1">
    <property type="nucleotide sequence ID" value="NZ_FMYN01000005.1"/>
</dbReference>
<evidence type="ECO:0000313" key="8">
    <source>
        <dbReference type="EMBL" id="MEI4463700.1"/>
    </source>
</evidence>
<dbReference type="PROSITE" id="PS51071">
    <property type="entry name" value="HTH_RPIR"/>
    <property type="match status" value="1"/>
</dbReference>
<evidence type="ECO:0000313" key="10">
    <source>
        <dbReference type="Proteomes" id="UP000072605"/>
    </source>
</evidence>
<reference evidence="8 11" key="3">
    <citation type="submission" date="2023-12" db="EMBL/GenBank/DDBJ databases">
        <authorList>
            <person name="Easwaran N."/>
            <person name="Lazarus H.P.S."/>
        </authorList>
    </citation>
    <scope>NUCLEOTIDE SEQUENCE [LARGE SCALE GENOMIC DNA]</scope>
    <source>
        <strain evidence="8 11">VIT-2023</strain>
    </source>
</reference>
<keyword evidence="1" id="KW-0805">Transcription regulation</keyword>
<dbReference type="Proteomes" id="UP000053797">
    <property type="component" value="Unassembled WGS sequence"/>
</dbReference>
<dbReference type="SUPFAM" id="SSF53697">
    <property type="entry name" value="SIS domain"/>
    <property type="match status" value="1"/>
</dbReference>
<keyword evidence="11" id="KW-1185">Reference proteome</keyword>
<evidence type="ECO:0000313" key="9">
    <source>
        <dbReference type="Proteomes" id="UP000053797"/>
    </source>
</evidence>
<evidence type="ECO:0000313" key="11">
    <source>
        <dbReference type="Proteomes" id="UP001387110"/>
    </source>
</evidence>
<evidence type="ECO:0000259" key="5">
    <source>
        <dbReference type="PROSITE" id="PS51464"/>
    </source>
</evidence>
<keyword evidence="3" id="KW-0804">Transcription</keyword>
<evidence type="ECO:0000256" key="1">
    <source>
        <dbReference type="ARBA" id="ARBA00023015"/>
    </source>
</evidence>
<dbReference type="AlphaFoldDB" id="A0A0V8GCV3"/>
<dbReference type="InterPro" id="IPR047640">
    <property type="entry name" value="RpiR-like"/>
</dbReference>
<feature type="domain" description="HTH rpiR-type" evidence="4">
    <location>
        <begin position="3"/>
        <end position="79"/>
    </location>
</feature>
<evidence type="ECO:0000259" key="4">
    <source>
        <dbReference type="PROSITE" id="PS51071"/>
    </source>
</evidence>
<keyword evidence="2" id="KW-0238">DNA-binding</keyword>
<dbReference type="InterPro" id="IPR046348">
    <property type="entry name" value="SIS_dom_sf"/>
</dbReference>
<sequence>MKGGIYSQIGAVREELPSSSRKVADYVLTHMNQIARMTIHQLAEESDTSAAAVVRFCRALGLKGYPELRMRISADTARTDLKGYHDIEKDERPVDLIEKTLSNSIQALQDTAKQLNDERIADAIDVIDQARAIYFYGIGASHVVAEDAAQKWTRVGKLAIQETDQHLLATILANARKEDVFFAISYSGETEEVVELIRLAKIQGLKVISLTRFGDNRISQLADIALWTSRAPEAPLRSAALSSRLAQLFAIDVLFLSYAAGHYEDTLERLQYTRESVKTLHQKK</sequence>
<dbReference type="InterPro" id="IPR001347">
    <property type="entry name" value="SIS_dom"/>
</dbReference>
<dbReference type="EMBL" id="LDQV01000028">
    <property type="protein sequence ID" value="KTR26029.1"/>
    <property type="molecule type" value="Genomic_DNA"/>
</dbReference>
<dbReference type="EMBL" id="JBAWKY010000005">
    <property type="protein sequence ID" value="MEI4463700.1"/>
    <property type="molecule type" value="Genomic_DNA"/>
</dbReference>
<dbReference type="Pfam" id="PF01380">
    <property type="entry name" value="SIS"/>
    <property type="match status" value="1"/>
</dbReference>
<dbReference type="PANTHER" id="PTHR30514">
    <property type="entry name" value="GLUCOKINASE"/>
    <property type="match status" value="1"/>
</dbReference>
<reference evidence="7 10" key="2">
    <citation type="journal article" date="2016" name="Front. Microbiol.">
        <title>Genomic Resource of Rice Seed Associated Bacteria.</title>
        <authorList>
            <person name="Midha S."/>
            <person name="Bansal K."/>
            <person name="Sharma S."/>
            <person name="Kumar N."/>
            <person name="Patil P.P."/>
            <person name="Chaudhry V."/>
            <person name="Patil P.B."/>
        </authorList>
    </citation>
    <scope>NUCLEOTIDE SEQUENCE [LARGE SCALE GENOMIC DNA]</scope>
    <source>
        <strain evidence="7 10">RSA11</strain>
    </source>
</reference>
<comment type="caution">
    <text evidence="6">The sequence shown here is derived from an EMBL/GenBank/DDBJ whole genome shotgun (WGS) entry which is preliminary data.</text>
</comment>
<dbReference type="CDD" id="cd05013">
    <property type="entry name" value="SIS_RpiR"/>
    <property type="match status" value="1"/>
</dbReference>
<dbReference type="GeneID" id="90838349"/>
<dbReference type="InterPro" id="IPR000281">
    <property type="entry name" value="HTH_RpiR"/>
</dbReference>
<protein>
    <submittedName>
        <fullName evidence="6 8">RpiR family transcriptional regulator</fullName>
    </submittedName>
</protein>
<evidence type="ECO:0000313" key="6">
    <source>
        <dbReference type="EMBL" id="KSU48053.1"/>
    </source>
</evidence>
<dbReference type="Gene3D" id="1.10.10.10">
    <property type="entry name" value="Winged helix-like DNA-binding domain superfamily/Winged helix DNA-binding domain"/>
    <property type="match status" value="1"/>
</dbReference>
<dbReference type="GO" id="GO:1901135">
    <property type="term" value="P:carbohydrate derivative metabolic process"/>
    <property type="evidence" value="ECO:0007669"/>
    <property type="project" value="InterPro"/>
</dbReference>
<gene>
    <name evidence="6" type="ORF">AS033_13000</name>
    <name evidence="7" type="ORF">RSA11_12540</name>
    <name evidence="8" type="ORF">SZL87_14840</name>
</gene>
<feature type="domain" description="SIS" evidence="5">
    <location>
        <begin position="123"/>
        <end position="264"/>
    </location>
</feature>
<dbReference type="InterPro" id="IPR036388">
    <property type="entry name" value="WH-like_DNA-bd_sf"/>
</dbReference>
<dbReference type="GO" id="GO:0003677">
    <property type="term" value="F:DNA binding"/>
    <property type="evidence" value="ECO:0007669"/>
    <property type="project" value="UniProtKB-KW"/>
</dbReference>
<dbReference type="GO" id="GO:0097367">
    <property type="term" value="F:carbohydrate derivative binding"/>
    <property type="evidence" value="ECO:0007669"/>
    <property type="project" value="InterPro"/>
</dbReference>
<proteinExistence type="predicted"/>
<dbReference type="OrthoDB" id="370421at2"/>
<dbReference type="PROSITE" id="PS51464">
    <property type="entry name" value="SIS"/>
    <property type="match status" value="1"/>
</dbReference>
<dbReference type="Pfam" id="PF01418">
    <property type="entry name" value="HTH_6"/>
    <property type="match status" value="1"/>
</dbReference>
<evidence type="ECO:0000256" key="3">
    <source>
        <dbReference type="ARBA" id="ARBA00023163"/>
    </source>
</evidence>